<accession>A0A1X3H4U5</accession>
<dbReference type="EMBL" id="NAFI01000180">
    <property type="protein sequence ID" value="OSJ06161.1"/>
    <property type="molecule type" value="Genomic_DNA"/>
</dbReference>
<name>A0A1X3H4U5_9BRAD</name>
<evidence type="ECO:0000313" key="2">
    <source>
        <dbReference type="Proteomes" id="UP000193553"/>
    </source>
</evidence>
<reference evidence="1 2" key="1">
    <citation type="submission" date="2017-03" db="EMBL/GenBank/DDBJ databases">
        <title>Whole genome sequences of fourteen strains of Bradyrhizobium canariense and one strain of Bradyrhizobium japonicum isolated from Lupinus (Papilionoideae: Genisteae) species in Algeria.</title>
        <authorList>
            <person name="Crovadore J."/>
            <person name="Chekireb D."/>
            <person name="Brachmann A."/>
            <person name="Chablais R."/>
            <person name="Cochard B."/>
            <person name="Lefort F."/>
        </authorList>
    </citation>
    <scope>NUCLEOTIDE SEQUENCE [LARGE SCALE GENOMIC DNA]</scope>
    <source>
        <strain evidence="1 2">UBMA195</strain>
    </source>
</reference>
<protein>
    <submittedName>
        <fullName evidence="1">Uncharacterized protein</fullName>
    </submittedName>
</protein>
<dbReference type="AlphaFoldDB" id="A0A1X3H4U5"/>
<dbReference type="Proteomes" id="UP000193553">
    <property type="component" value="Unassembled WGS sequence"/>
</dbReference>
<gene>
    <name evidence="1" type="ORF">BSZ18_23790</name>
</gene>
<organism evidence="1 2">
    <name type="scientific">Bradyrhizobium canariense</name>
    <dbReference type="NCBI Taxonomy" id="255045"/>
    <lineage>
        <taxon>Bacteria</taxon>
        <taxon>Pseudomonadati</taxon>
        <taxon>Pseudomonadota</taxon>
        <taxon>Alphaproteobacteria</taxon>
        <taxon>Hyphomicrobiales</taxon>
        <taxon>Nitrobacteraceae</taxon>
        <taxon>Bradyrhizobium</taxon>
    </lineage>
</organism>
<proteinExistence type="predicted"/>
<dbReference type="RefSeq" id="WP_085360382.1">
    <property type="nucleotide sequence ID" value="NZ_NAFD01000184.1"/>
</dbReference>
<sequence>MLDPATTALLRAVLDEVCVHISSNDTGARAHVASKILEAATRGDTSPERLKQIAREALIEAPTMWR</sequence>
<evidence type="ECO:0000313" key="1">
    <source>
        <dbReference type="EMBL" id="OSJ06161.1"/>
    </source>
</evidence>
<comment type="caution">
    <text evidence="1">The sequence shown here is derived from an EMBL/GenBank/DDBJ whole genome shotgun (WGS) entry which is preliminary data.</text>
</comment>